<name>A0AAF3FM55_9BILA</name>
<dbReference type="GO" id="GO:0036471">
    <property type="term" value="P:cellular response to glyoxal"/>
    <property type="evidence" value="ECO:0007669"/>
    <property type="project" value="UniProtKB-ARBA"/>
</dbReference>
<evidence type="ECO:0000256" key="1">
    <source>
        <dbReference type="ARBA" id="ARBA00004496"/>
    </source>
</evidence>
<protein>
    <recommendedName>
        <fullName evidence="2">D-lactate dehydratase</fullName>
        <ecNumber evidence="2">4.2.1.130</ecNumber>
    </recommendedName>
</protein>
<dbReference type="CDD" id="cd03135">
    <property type="entry name" value="GATase1_DJ-1"/>
    <property type="match status" value="1"/>
</dbReference>
<dbReference type="GO" id="GO:0046295">
    <property type="term" value="P:glycolate biosynthetic process"/>
    <property type="evidence" value="ECO:0007669"/>
    <property type="project" value="UniProtKB-ARBA"/>
</dbReference>
<dbReference type="AlphaFoldDB" id="A0AAF3FM55"/>
<dbReference type="NCBIfam" id="TIGR01383">
    <property type="entry name" value="not_thiJ"/>
    <property type="match status" value="1"/>
</dbReference>
<dbReference type="PANTHER" id="PTHR48094">
    <property type="entry name" value="PROTEIN/NUCLEIC ACID DEGLYCASE DJ-1-RELATED"/>
    <property type="match status" value="1"/>
</dbReference>
<dbReference type="GO" id="GO:0005739">
    <property type="term" value="C:mitochondrion"/>
    <property type="evidence" value="ECO:0007669"/>
    <property type="project" value="TreeGrafter"/>
</dbReference>
<dbReference type="WBParaSite" id="MBELARI_LOCUS7161">
    <property type="protein sequence ID" value="MBELARI_LOCUS7161"/>
    <property type="gene ID" value="MBELARI_LOCUS7161"/>
</dbReference>
<feature type="domain" description="DJ-1/PfpI" evidence="5">
    <location>
        <begin position="4"/>
        <end position="167"/>
    </location>
</feature>
<dbReference type="Pfam" id="PF01965">
    <property type="entry name" value="DJ-1_PfpI"/>
    <property type="match status" value="1"/>
</dbReference>
<dbReference type="Gene3D" id="3.40.50.880">
    <property type="match status" value="1"/>
</dbReference>
<dbReference type="GO" id="GO:1903189">
    <property type="term" value="P:glyoxal metabolic process"/>
    <property type="evidence" value="ECO:0007669"/>
    <property type="project" value="UniProtKB-ARBA"/>
</dbReference>
<keyword evidence="3" id="KW-0963">Cytoplasm</keyword>
<dbReference type="InterPro" id="IPR050325">
    <property type="entry name" value="Prot/Nucl_acid_deglycase"/>
</dbReference>
<dbReference type="FunFam" id="3.40.50.880:FF:000022">
    <property type="entry name" value="protein deglycase DJ-1"/>
    <property type="match status" value="1"/>
</dbReference>
<reference evidence="7" key="1">
    <citation type="submission" date="2024-02" db="UniProtKB">
        <authorList>
            <consortium name="WormBaseParasite"/>
        </authorList>
    </citation>
    <scope>IDENTIFICATION</scope>
</reference>
<dbReference type="Proteomes" id="UP000887575">
    <property type="component" value="Unassembled WGS sequence"/>
</dbReference>
<dbReference type="GO" id="GO:0006979">
    <property type="term" value="P:response to oxidative stress"/>
    <property type="evidence" value="ECO:0007669"/>
    <property type="project" value="TreeGrafter"/>
</dbReference>
<dbReference type="GO" id="GO:0019172">
    <property type="term" value="F:glyoxalase III activity"/>
    <property type="evidence" value="ECO:0007669"/>
    <property type="project" value="UniProtKB-EC"/>
</dbReference>
<dbReference type="SUPFAM" id="SSF52317">
    <property type="entry name" value="Class I glutamine amidotransferase-like"/>
    <property type="match status" value="1"/>
</dbReference>
<evidence type="ECO:0000256" key="3">
    <source>
        <dbReference type="ARBA" id="ARBA00022490"/>
    </source>
</evidence>
<evidence type="ECO:0000256" key="2">
    <source>
        <dbReference type="ARBA" id="ARBA00013134"/>
    </source>
</evidence>
<keyword evidence="6" id="KW-1185">Reference proteome</keyword>
<sequence>MSLKTALVIIAEDSEEIEVVTPIDVLRRVGVKVTIAGLNSSEPVRCARNTMIQPDKALSDVMDELFDLVVLPGGVDGSNHLAESDQVGKVLVTHHQANRLLASICAAALAFKMNRIALGATLTSYPTTKDKLKDDYNYSEEKVVVSGNLITSRGPSTAMIWSLKLVEVLLGEEKLQEAKKWALFDN</sequence>
<accession>A0AAF3FM55</accession>
<dbReference type="PANTHER" id="PTHR48094:SF12">
    <property type="entry name" value="PARKINSON DISEASE PROTEIN 7 HOMOLOG"/>
    <property type="match status" value="1"/>
</dbReference>
<evidence type="ECO:0000313" key="7">
    <source>
        <dbReference type="WBParaSite" id="MBELARI_LOCUS7161"/>
    </source>
</evidence>
<evidence type="ECO:0000313" key="6">
    <source>
        <dbReference type="Proteomes" id="UP000887575"/>
    </source>
</evidence>
<dbReference type="InterPro" id="IPR006287">
    <property type="entry name" value="DJ-1"/>
</dbReference>
<dbReference type="GO" id="GO:0005634">
    <property type="term" value="C:nucleus"/>
    <property type="evidence" value="ECO:0007669"/>
    <property type="project" value="TreeGrafter"/>
</dbReference>
<evidence type="ECO:0000259" key="5">
    <source>
        <dbReference type="Pfam" id="PF01965"/>
    </source>
</evidence>
<comment type="catalytic activity">
    <reaction evidence="4">
        <text>methylglyoxal + H2O = (R)-lactate + H(+)</text>
        <dbReference type="Rhea" id="RHEA:27754"/>
        <dbReference type="ChEBI" id="CHEBI:15377"/>
        <dbReference type="ChEBI" id="CHEBI:15378"/>
        <dbReference type="ChEBI" id="CHEBI:16004"/>
        <dbReference type="ChEBI" id="CHEBI:17158"/>
        <dbReference type="EC" id="4.2.1.130"/>
    </reaction>
</comment>
<dbReference type="EC" id="4.2.1.130" evidence="2"/>
<dbReference type="InterPro" id="IPR002818">
    <property type="entry name" value="DJ-1/PfpI"/>
</dbReference>
<dbReference type="InterPro" id="IPR029062">
    <property type="entry name" value="Class_I_gatase-like"/>
</dbReference>
<evidence type="ECO:0000256" key="4">
    <source>
        <dbReference type="ARBA" id="ARBA00048082"/>
    </source>
</evidence>
<comment type="subcellular location">
    <subcellularLocation>
        <location evidence="1">Cytoplasm</location>
    </subcellularLocation>
</comment>
<organism evidence="6 7">
    <name type="scientific">Mesorhabditis belari</name>
    <dbReference type="NCBI Taxonomy" id="2138241"/>
    <lineage>
        <taxon>Eukaryota</taxon>
        <taxon>Metazoa</taxon>
        <taxon>Ecdysozoa</taxon>
        <taxon>Nematoda</taxon>
        <taxon>Chromadorea</taxon>
        <taxon>Rhabditida</taxon>
        <taxon>Rhabditina</taxon>
        <taxon>Rhabditomorpha</taxon>
        <taxon>Rhabditoidea</taxon>
        <taxon>Rhabditidae</taxon>
        <taxon>Mesorhabditinae</taxon>
        <taxon>Mesorhabditis</taxon>
    </lineage>
</organism>
<proteinExistence type="predicted"/>
<dbReference type="GO" id="GO:1902176">
    <property type="term" value="P:negative regulation of oxidative stress-induced intrinsic apoptotic signaling pathway"/>
    <property type="evidence" value="ECO:0007669"/>
    <property type="project" value="UniProtKB-ARBA"/>
</dbReference>